<feature type="chain" id="PRO_5015650196" description="Mago nashi protein" evidence="4">
    <location>
        <begin position="18"/>
        <end position="109"/>
    </location>
</feature>
<evidence type="ECO:0000256" key="2">
    <source>
        <dbReference type="ARBA" id="ARBA00009270"/>
    </source>
</evidence>
<comment type="subcellular location">
    <subcellularLocation>
        <location evidence="1">Nucleus</location>
    </subcellularLocation>
</comment>
<dbReference type="PANTHER" id="PTHR12638">
    <property type="entry name" value="PROTEIN MAGO NASHI HOMOLOG"/>
    <property type="match status" value="1"/>
</dbReference>
<dbReference type="OrthoDB" id="6495301at2759"/>
<evidence type="ECO:0000256" key="1">
    <source>
        <dbReference type="ARBA" id="ARBA00004123"/>
    </source>
</evidence>
<dbReference type="InterPro" id="IPR036605">
    <property type="entry name" value="Mago_nashi_sf"/>
</dbReference>
<keyword evidence="3" id="KW-0539">Nucleus</keyword>
<dbReference type="GO" id="GO:0008380">
    <property type="term" value="P:RNA splicing"/>
    <property type="evidence" value="ECO:0007669"/>
    <property type="project" value="InterPro"/>
</dbReference>
<evidence type="ECO:0000256" key="4">
    <source>
        <dbReference type="SAM" id="SignalP"/>
    </source>
</evidence>
<feature type="signal peptide" evidence="4">
    <location>
        <begin position="1"/>
        <end position="17"/>
    </location>
</feature>
<keyword evidence="4" id="KW-0732">Signal</keyword>
<dbReference type="Pfam" id="PF02792">
    <property type="entry name" value="Mago_nashi"/>
    <property type="match status" value="1"/>
</dbReference>
<dbReference type="Gene3D" id="3.30.1560.10">
    <property type="entry name" value="Mago nashi"/>
    <property type="match status" value="1"/>
</dbReference>
<keyword evidence="6" id="KW-1185">Reference proteome</keyword>
<dbReference type="STRING" id="133385.A0A2T9YJC5"/>
<evidence type="ECO:0000313" key="6">
    <source>
        <dbReference type="Proteomes" id="UP000245383"/>
    </source>
</evidence>
<accession>A0A2T9YJC5</accession>
<name>A0A2T9YJC5_9FUNG</name>
<proteinExistence type="inferred from homology"/>
<gene>
    <name evidence="5" type="ORF">BB561_003811</name>
</gene>
<dbReference type="AlphaFoldDB" id="A0A2T9YJC5"/>
<dbReference type="Proteomes" id="UP000245383">
    <property type="component" value="Unassembled WGS sequence"/>
</dbReference>
<protein>
    <recommendedName>
        <fullName evidence="7">Mago nashi protein</fullName>
    </recommendedName>
</protein>
<dbReference type="GO" id="GO:0035145">
    <property type="term" value="C:exon-exon junction complex"/>
    <property type="evidence" value="ECO:0007669"/>
    <property type="project" value="InterPro"/>
</dbReference>
<comment type="similarity">
    <text evidence="2">Belongs to the mago nashi family.</text>
</comment>
<comment type="caution">
    <text evidence="5">The sequence shown here is derived from an EMBL/GenBank/DDBJ whole genome shotgun (WGS) entry which is preliminary data.</text>
</comment>
<evidence type="ECO:0000256" key="3">
    <source>
        <dbReference type="ARBA" id="ARBA00023242"/>
    </source>
</evidence>
<dbReference type="PANTHER" id="PTHR12638:SF0">
    <property type="entry name" value="MAGO HOMOLOG, EXON JUNCTION COMPLEX SUBUNIT-RELATED"/>
    <property type="match status" value="1"/>
</dbReference>
<evidence type="ECO:0008006" key="7">
    <source>
        <dbReference type="Google" id="ProtNLM"/>
    </source>
</evidence>
<dbReference type="InterPro" id="IPR004023">
    <property type="entry name" value="Mago_nashi"/>
</dbReference>
<organism evidence="5 6">
    <name type="scientific">Smittium simulii</name>
    <dbReference type="NCBI Taxonomy" id="133385"/>
    <lineage>
        <taxon>Eukaryota</taxon>
        <taxon>Fungi</taxon>
        <taxon>Fungi incertae sedis</taxon>
        <taxon>Zoopagomycota</taxon>
        <taxon>Kickxellomycotina</taxon>
        <taxon>Harpellomycetes</taxon>
        <taxon>Harpellales</taxon>
        <taxon>Legeriomycetaceae</taxon>
        <taxon>Smittium</taxon>
    </lineage>
</organism>
<sequence length="109" mass="12612">MFLYISILLNLVRVCQDLINEIKRIVTESNIINEDDSNWPEKNEAGKQEIEIKLGNEHISFETSKTSSLVEIQNSEDPEGLRCLYYLVQDLKCLIFSLISLHFKIRPIG</sequence>
<dbReference type="SUPFAM" id="SSF89817">
    <property type="entry name" value="Mago nashi protein"/>
    <property type="match status" value="1"/>
</dbReference>
<reference evidence="5 6" key="1">
    <citation type="journal article" date="2018" name="MBio">
        <title>Comparative Genomics Reveals the Core Gene Toolbox for the Fungus-Insect Symbiosis.</title>
        <authorList>
            <person name="Wang Y."/>
            <person name="Stata M."/>
            <person name="Wang W."/>
            <person name="Stajich J.E."/>
            <person name="White M.M."/>
            <person name="Moncalvo J.M."/>
        </authorList>
    </citation>
    <scope>NUCLEOTIDE SEQUENCE [LARGE SCALE GENOMIC DNA]</scope>
    <source>
        <strain evidence="5 6">SWE-8-4</strain>
    </source>
</reference>
<evidence type="ECO:0000313" key="5">
    <source>
        <dbReference type="EMBL" id="PVU92450.1"/>
    </source>
</evidence>
<dbReference type="EMBL" id="MBFR01000161">
    <property type="protein sequence ID" value="PVU92450.1"/>
    <property type="molecule type" value="Genomic_DNA"/>
</dbReference>